<evidence type="ECO:0000313" key="2">
    <source>
        <dbReference type="EMBL" id="QKZ02771.1"/>
    </source>
</evidence>
<dbReference type="InterPro" id="IPR036490">
    <property type="entry name" value="ThsB_TIR-like_sf"/>
</dbReference>
<reference evidence="2 3" key="1">
    <citation type="submission" date="2020-06" db="EMBL/GenBank/DDBJ databases">
        <title>Pseudomonas eucalypticola sp. nov., an endophyte of Eucalyptus dunnii leaves with biocontrol ability of eucalyptus leaf blight.</title>
        <authorList>
            <person name="Liu Y."/>
            <person name="Song Z."/>
            <person name="Zeng H."/>
            <person name="Lu M."/>
            <person name="Wang X."/>
            <person name="Lian X."/>
            <person name="Zhang Q."/>
        </authorList>
    </citation>
    <scope>NUCLEOTIDE SEQUENCE [LARGE SCALE GENOMIC DNA]</scope>
    <source>
        <strain evidence="2 3">NP-1</strain>
    </source>
</reference>
<gene>
    <name evidence="2" type="ORF">HWQ56_02715</name>
</gene>
<evidence type="ECO:0000313" key="3">
    <source>
        <dbReference type="Proteomes" id="UP000509568"/>
    </source>
</evidence>
<name>A0A7D5HU04_9PSED</name>
<dbReference type="KEGG" id="pez:HWQ56_02715"/>
<organism evidence="2 3">
    <name type="scientific">Pseudomonas eucalypticola</name>
    <dbReference type="NCBI Taxonomy" id="2599595"/>
    <lineage>
        <taxon>Bacteria</taxon>
        <taxon>Pseudomonadati</taxon>
        <taxon>Pseudomonadota</taxon>
        <taxon>Gammaproteobacteria</taxon>
        <taxon>Pseudomonadales</taxon>
        <taxon>Pseudomonadaceae</taxon>
        <taxon>Pseudomonas</taxon>
    </lineage>
</organism>
<dbReference type="RefSeq" id="WP_176569730.1">
    <property type="nucleotide sequence ID" value="NZ_CP056030.1"/>
</dbReference>
<dbReference type="Gene3D" id="3.40.50.9200">
    <property type="entry name" value="Hypothetical protein MTH538"/>
    <property type="match status" value="1"/>
</dbReference>
<proteinExistence type="predicted"/>
<dbReference type="EMBL" id="CP056030">
    <property type="protein sequence ID" value="QKZ02771.1"/>
    <property type="molecule type" value="Genomic_DNA"/>
</dbReference>
<sequence>MSTYHLFISRSWRYSDAYDRLLNLLELDASFVFQSHAVPDPHPVVERTPAELQQAIAEHLRPCSVLLIMAGVYPTYSQWIDPEIEMAQRLSKPVIVVKPFGPERISPRVRDAAHAECGWHTRHIITAITRHA</sequence>
<feature type="domain" description="Thoeris protein ThsB TIR-like" evidence="1">
    <location>
        <begin position="15"/>
        <end position="99"/>
    </location>
</feature>
<dbReference type="Pfam" id="PF08937">
    <property type="entry name" value="ThsB_TIR"/>
    <property type="match status" value="1"/>
</dbReference>
<dbReference type="AlphaFoldDB" id="A0A7D5HU04"/>
<evidence type="ECO:0000259" key="1">
    <source>
        <dbReference type="Pfam" id="PF08937"/>
    </source>
</evidence>
<dbReference type="Proteomes" id="UP000509568">
    <property type="component" value="Chromosome"/>
</dbReference>
<protein>
    <submittedName>
        <fullName evidence="2">TIR domain-containing protein</fullName>
    </submittedName>
</protein>
<dbReference type="InterPro" id="IPR015032">
    <property type="entry name" value="ThsB__TIR-like_domain"/>
</dbReference>
<keyword evidence="3" id="KW-1185">Reference proteome</keyword>
<accession>A0A7D5HU04</accession>
<dbReference type="SUPFAM" id="SSF52206">
    <property type="entry name" value="Hypothetical protein MTH538"/>
    <property type="match status" value="1"/>
</dbReference>